<evidence type="ECO:0000313" key="8">
    <source>
        <dbReference type="Proteomes" id="UP001190700"/>
    </source>
</evidence>
<dbReference type="Proteomes" id="UP001190700">
    <property type="component" value="Unassembled WGS sequence"/>
</dbReference>
<name>A0AAE0BUF1_9CHLO</name>
<feature type="binding site" evidence="6">
    <location>
        <position position="327"/>
    </location>
    <ligand>
        <name>Mg(2+)</name>
        <dbReference type="ChEBI" id="CHEBI:18420"/>
        <label>1</label>
        <note>catalytic</note>
    </ligand>
</feature>
<evidence type="ECO:0000256" key="2">
    <source>
        <dbReference type="ARBA" id="ARBA00012633"/>
    </source>
</evidence>
<dbReference type="InterPro" id="IPR000760">
    <property type="entry name" value="Inositol_monophosphatase-like"/>
</dbReference>
<protein>
    <recommendedName>
        <fullName evidence="3">3'(2'),5'-bisphosphate nucleotidase 1</fullName>
        <ecNumber evidence="2">3.1.3.7</ecNumber>
    </recommendedName>
    <alternativeName>
        <fullName evidence="4">Bisphosphate 3'-nucleotidase 1</fullName>
    </alternativeName>
    <alternativeName>
        <fullName evidence="5">Inositol-polyphosphate 1-phosphatase</fullName>
    </alternativeName>
</protein>
<dbReference type="InterPro" id="IPR050725">
    <property type="entry name" value="CysQ/Inositol_MonoPase"/>
</dbReference>
<feature type="binding site" evidence="6">
    <location>
        <position position="141"/>
    </location>
    <ligand>
        <name>Mg(2+)</name>
        <dbReference type="ChEBI" id="CHEBI:18420"/>
        <label>1</label>
        <note>catalytic</note>
    </ligand>
</feature>
<feature type="binding site" evidence="6">
    <location>
        <position position="143"/>
    </location>
    <ligand>
        <name>Mg(2+)</name>
        <dbReference type="ChEBI" id="CHEBI:18420"/>
        <label>1</label>
        <note>catalytic</note>
    </ligand>
</feature>
<comment type="caution">
    <text evidence="7">The sequence shown here is derived from an EMBL/GenBank/DDBJ whole genome shotgun (WGS) entry which is preliminary data.</text>
</comment>
<organism evidence="7 8">
    <name type="scientific">Cymbomonas tetramitiformis</name>
    <dbReference type="NCBI Taxonomy" id="36881"/>
    <lineage>
        <taxon>Eukaryota</taxon>
        <taxon>Viridiplantae</taxon>
        <taxon>Chlorophyta</taxon>
        <taxon>Pyramimonadophyceae</taxon>
        <taxon>Pyramimonadales</taxon>
        <taxon>Pyramimonadaceae</taxon>
        <taxon>Cymbomonas</taxon>
    </lineage>
</organism>
<keyword evidence="6" id="KW-0479">Metal-binding</keyword>
<reference evidence="7 8" key="1">
    <citation type="journal article" date="2015" name="Genome Biol. Evol.">
        <title>Comparative Genomics of a Bacterivorous Green Alga Reveals Evolutionary Causalities and Consequences of Phago-Mixotrophic Mode of Nutrition.</title>
        <authorList>
            <person name="Burns J.A."/>
            <person name="Paasch A."/>
            <person name="Narechania A."/>
            <person name="Kim E."/>
        </authorList>
    </citation>
    <scope>NUCLEOTIDE SEQUENCE [LARGE SCALE GENOMIC DNA]</scope>
    <source>
        <strain evidence="7 8">PLY_AMNH</strain>
    </source>
</reference>
<proteinExistence type="inferred from homology"/>
<keyword evidence="6" id="KW-0460">Magnesium</keyword>
<dbReference type="EC" id="3.1.3.7" evidence="2"/>
<evidence type="ECO:0000256" key="3">
    <source>
        <dbReference type="ARBA" id="ARBA00040342"/>
    </source>
</evidence>
<sequence>MSFMVSPPSSLVFMGQKRSHEIENDSAAWQSIMELLKELCERVLAPIFIDIHDNWLMDKTMSEIKCDTSAVTVGDFTIQAILHEIVKDYVRAFVGEEGKPNVSIRDVINTYSVAYRKNINQFKTLIGQHTTVLRDASCFVDPIDGTAEYKASKAQDGSTICVGFADSSGTSIAGLIYKPITSTDRDCTPIYAWGVYLGDTYKSIGLSHKPRTLDLAAQNVAWIGNLDGFENKTIVETNLSAVSVLSPDSINELPKATLRAARVPFIKHMFDHGFVHMETLSDNQPTDIQMGGCGNKILHMVMDLPATQARDQNFWGYVQMRNLQRWDTCAAEAILKANGGDLFKFYQFVDDAGEVISYKYKKDYTDGVNTDMIELQSYLDYAVDEKEWAVVKLDDAGLIKHKAGAHTYHMNEIQNTFRYHAGPEIVNKQIQRDADGTLIRKADTGKLNEHVNVFGLVAIARKDDNKLHQLRNALRDFFEHGAVESKKIFT</sequence>
<evidence type="ECO:0000313" key="7">
    <source>
        <dbReference type="EMBL" id="KAK3243058.1"/>
    </source>
</evidence>
<feature type="binding site" evidence="6">
    <location>
        <position position="144"/>
    </location>
    <ligand>
        <name>Mg(2+)</name>
        <dbReference type="ChEBI" id="CHEBI:18420"/>
        <label>1</label>
        <note>catalytic</note>
    </ligand>
</feature>
<dbReference type="GO" id="GO:0046854">
    <property type="term" value="P:phosphatidylinositol phosphate biosynthetic process"/>
    <property type="evidence" value="ECO:0007669"/>
    <property type="project" value="InterPro"/>
</dbReference>
<dbReference type="SUPFAM" id="SSF56655">
    <property type="entry name" value="Carbohydrate phosphatase"/>
    <property type="match status" value="1"/>
</dbReference>
<feature type="binding site" evidence="6">
    <location>
        <position position="96"/>
    </location>
    <ligand>
        <name>Mg(2+)</name>
        <dbReference type="ChEBI" id="CHEBI:18420"/>
        <label>1</label>
        <note>catalytic</note>
    </ligand>
</feature>
<dbReference type="PANTHER" id="PTHR43028:SF5">
    <property type="entry name" value="3'(2'),5'-BISPHOSPHATE NUCLEOTIDASE 1"/>
    <property type="match status" value="1"/>
</dbReference>
<dbReference type="EMBL" id="LGRX02033090">
    <property type="protein sequence ID" value="KAK3243058.1"/>
    <property type="molecule type" value="Genomic_DNA"/>
</dbReference>
<accession>A0AAE0BUF1</accession>
<evidence type="ECO:0000256" key="5">
    <source>
        <dbReference type="ARBA" id="ARBA00044554"/>
    </source>
</evidence>
<dbReference type="InterPro" id="IPR020550">
    <property type="entry name" value="Inositol_monophosphatase_CS"/>
</dbReference>
<dbReference type="Gene3D" id="3.40.190.80">
    <property type="match status" value="1"/>
</dbReference>
<comment type="cofactor">
    <cofactor evidence="6">
        <name>Mg(2+)</name>
        <dbReference type="ChEBI" id="CHEBI:18420"/>
    </cofactor>
</comment>
<dbReference type="Gene3D" id="3.30.540.10">
    <property type="entry name" value="Fructose-1,6-Bisphosphatase, subunit A, domain 1"/>
    <property type="match status" value="1"/>
</dbReference>
<dbReference type="GO" id="GO:0046872">
    <property type="term" value="F:metal ion binding"/>
    <property type="evidence" value="ECO:0007669"/>
    <property type="project" value="UniProtKB-KW"/>
</dbReference>
<gene>
    <name evidence="7" type="ORF">CYMTET_47327</name>
</gene>
<dbReference type="GO" id="GO:0008441">
    <property type="term" value="F:3'(2'),5'-bisphosphate nucleotidase activity"/>
    <property type="evidence" value="ECO:0007669"/>
    <property type="project" value="UniProtKB-EC"/>
</dbReference>
<keyword evidence="8" id="KW-1185">Reference proteome</keyword>
<comment type="similarity">
    <text evidence="1">Belongs to the inositol monophosphatase superfamily.</text>
</comment>
<dbReference type="Pfam" id="PF00459">
    <property type="entry name" value="Inositol_P"/>
    <property type="match status" value="1"/>
</dbReference>
<evidence type="ECO:0000256" key="1">
    <source>
        <dbReference type="ARBA" id="ARBA00009759"/>
    </source>
</evidence>
<dbReference type="PROSITE" id="PS00630">
    <property type="entry name" value="IMP_2"/>
    <property type="match status" value="1"/>
</dbReference>
<evidence type="ECO:0000256" key="4">
    <source>
        <dbReference type="ARBA" id="ARBA00041815"/>
    </source>
</evidence>
<evidence type="ECO:0000256" key="6">
    <source>
        <dbReference type="PIRSR" id="PIRSR600760-2"/>
    </source>
</evidence>
<dbReference type="PANTHER" id="PTHR43028">
    <property type="entry name" value="3'(2'),5'-BISPHOSPHATE NUCLEOTIDASE 1"/>
    <property type="match status" value="1"/>
</dbReference>
<dbReference type="AlphaFoldDB" id="A0AAE0BUF1"/>